<evidence type="ECO:0000313" key="1">
    <source>
        <dbReference type="EMBL" id="ADZ71044.1"/>
    </source>
</evidence>
<accession>F2J4A2</accession>
<dbReference type="RefSeq" id="WP_013653358.1">
    <property type="nucleotide sequence ID" value="NC_015259.1"/>
</dbReference>
<reference evidence="1 2" key="1">
    <citation type="journal article" date="2011" name="J. Bacteriol.">
        <title>Complete genome sequence of Polymorphum gilvum SL003B-26A1T, a crude oil-degrading bacterium from oil-polluted saline soil.</title>
        <authorList>
            <person name="Li S.G."/>
            <person name="Tang Y.Q."/>
            <person name="Nie Y."/>
            <person name="Cai M."/>
            <person name="Wu X.L."/>
        </authorList>
    </citation>
    <scope>NUCLEOTIDE SEQUENCE [LARGE SCALE GENOMIC DNA]</scope>
    <source>
        <strain evidence="2">LMG 25793 / CGMCC 1.9160 / SL003B-26A1</strain>
    </source>
</reference>
<dbReference type="Proteomes" id="UP000008130">
    <property type="component" value="Chromosome"/>
</dbReference>
<evidence type="ECO:0008006" key="3">
    <source>
        <dbReference type="Google" id="ProtNLM"/>
    </source>
</evidence>
<evidence type="ECO:0000313" key="2">
    <source>
        <dbReference type="Proteomes" id="UP000008130"/>
    </source>
</evidence>
<proteinExistence type="predicted"/>
<gene>
    <name evidence="1" type="ordered locus">SL003B_2621</name>
</gene>
<dbReference type="KEGG" id="pgv:SL003B_2621"/>
<name>F2J4A2_POLGS</name>
<keyword evidence="2" id="KW-1185">Reference proteome</keyword>
<dbReference type="OrthoDB" id="8547832at2"/>
<dbReference type="EMBL" id="CP002568">
    <property type="protein sequence ID" value="ADZ71044.1"/>
    <property type="molecule type" value="Genomic_DNA"/>
</dbReference>
<dbReference type="eggNOG" id="ENOG5033P02">
    <property type="taxonomic scope" value="Bacteria"/>
</dbReference>
<dbReference type="STRING" id="991905.SL003B_2621"/>
<dbReference type="AlphaFoldDB" id="F2J4A2"/>
<sequence>MTVSVGFTRIFVGCHRTAFRTQTIRQAAELAGLMKLDLHGLFLEDEGLMAAALLPGLREFRMAGRTWQPMEADAVRRSMQREAQLAEKLFSETAQAMRVACRFEIARERIEEAVRLRFGRTDIVLVAEPKTPADRAGEAFRSWFAAASRSASTVLYLPQRPVRSRGPVLALAASPDDPSLAVARAIAAAVGEEFQAESLAVSDPVSALAVLPSHRERMLVISRPVEALGEALGESGEGELTRLALARRVPVLLVPGPGEAS</sequence>
<dbReference type="HOGENOM" id="CLU_1064980_0_0_5"/>
<protein>
    <recommendedName>
        <fullName evidence="3">Universal stress protein</fullName>
    </recommendedName>
</protein>
<organism evidence="1 2">
    <name type="scientific">Polymorphum gilvum (strain LMG 25793 / CGMCC 1.9160 / SL003B-26A1)</name>
    <dbReference type="NCBI Taxonomy" id="991905"/>
    <lineage>
        <taxon>Bacteria</taxon>
        <taxon>Pseudomonadati</taxon>
        <taxon>Pseudomonadota</taxon>
        <taxon>Alphaproteobacteria</taxon>
        <taxon>Rhodobacterales</taxon>
        <taxon>Paracoccaceae</taxon>
        <taxon>Polymorphum</taxon>
    </lineage>
</organism>